<dbReference type="Gene3D" id="3.40.1620.60">
    <property type="match status" value="1"/>
</dbReference>
<evidence type="ECO:0000259" key="4">
    <source>
        <dbReference type="Pfam" id="PF05986"/>
    </source>
</evidence>
<dbReference type="GO" id="GO:0005576">
    <property type="term" value="C:extracellular region"/>
    <property type="evidence" value="ECO:0007669"/>
    <property type="project" value="UniProtKB-SubCell"/>
</dbReference>
<dbReference type="SMART" id="SM00209">
    <property type="entry name" value="TSP1"/>
    <property type="match status" value="1"/>
</dbReference>
<dbReference type="Pfam" id="PF00090">
    <property type="entry name" value="TSP_1"/>
    <property type="match status" value="1"/>
</dbReference>
<dbReference type="Proteomes" id="UP000261520">
    <property type="component" value="Unplaced"/>
</dbReference>
<evidence type="ECO:0000259" key="5">
    <source>
        <dbReference type="Pfam" id="PF19236"/>
    </source>
</evidence>
<dbReference type="PANTHER" id="PTHR13723:SF310">
    <property type="entry name" value="ADAMTS-LIKE 5"/>
    <property type="match status" value="1"/>
</dbReference>
<dbReference type="InterPro" id="IPR045371">
    <property type="entry name" value="ADAMTS_CR_3"/>
</dbReference>
<sequence>VPQSSSGSWSQLNEWGPWGVWSVCSRTCGGGASVRVRTFKLKLILILQKPSGTTLFRRPPTLQCRAFNHRPLVSGSSFTWMPFHSGDPCELSCLAEGHMFYLNFGKALDGTSCGSEPGSVCVNGHCLKAGCDQILGSGLTEDACLICGGLNRTCLHHQEMYRPTVLGYSEVAMIPAGATHIRVTDNSRNYLVLQNGRSEFIINGHWTISRPGEYPAAGTKLQYRRSSDQWESLELSGPTREDLHLLVLSTESGPGISFEYWLPPDQYFLLHGPKSPLHQAPHSASVTMATPASVSTETTKAITAIRPQIPLPETLSHSDPVCMMCTLTGLPSLAVVRAWVRSVLFLGSESRYEIEILESYRNRFPLLHREFLWAPDQCCPLLERGKQYVLMLRRHVNHENTLNRLLLEPRDYSVPYRPREDRHMRELQASCGNRGDRQCPLAI</sequence>
<keyword evidence="3" id="KW-1015">Disulfide bond</keyword>
<feature type="domain" description="ADAMTS/ADAMTS-like cysteine-rich" evidence="5">
    <location>
        <begin position="81"/>
        <end position="154"/>
    </location>
</feature>
<dbReference type="GO" id="GO:0031012">
    <property type="term" value="C:extracellular matrix"/>
    <property type="evidence" value="ECO:0007669"/>
    <property type="project" value="TreeGrafter"/>
</dbReference>
<evidence type="ECO:0000313" key="6">
    <source>
        <dbReference type="Ensembl" id="ENSPMGP00000025371.1"/>
    </source>
</evidence>
<dbReference type="Gene3D" id="2.40.50.120">
    <property type="match status" value="1"/>
</dbReference>
<evidence type="ECO:0000256" key="3">
    <source>
        <dbReference type="ARBA" id="ARBA00023157"/>
    </source>
</evidence>
<dbReference type="InterPro" id="IPR050439">
    <property type="entry name" value="ADAMTS_ADAMTS-like"/>
</dbReference>
<dbReference type="SUPFAM" id="SSF82895">
    <property type="entry name" value="TSP-1 type 1 repeat"/>
    <property type="match status" value="1"/>
</dbReference>
<protein>
    <submittedName>
        <fullName evidence="6">Uncharacterized protein</fullName>
    </submittedName>
</protein>
<dbReference type="InterPro" id="IPR010294">
    <property type="entry name" value="ADAMTS_spacer1"/>
</dbReference>
<comment type="subcellular location">
    <subcellularLocation>
        <location evidence="1">Secreted</location>
    </subcellularLocation>
</comment>
<reference evidence="6" key="2">
    <citation type="submission" date="2025-09" db="UniProtKB">
        <authorList>
            <consortium name="Ensembl"/>
        </authorList>
    </citation>
    <scope>IDENTIFICATION</scope>
</reference>
<dbReference type="GO" id="GO:0006508">
    <property type="term" value="P:proteolysis"/>
    <property type="evidence" value="ECO:0007669"/>
    <property type="project" value="TreeGrafter"/>
</dbReference>
<accession>A0A3B4BA12</accession>
<dbReference type="Pfam" id="PF19236">
    <property type="entry name" value="ADAMTS_CR_3"/>
    <property type="match status" value="1"/>
</dbReference>
<proteinExistence type="predicted"/>
<keyword evidence="2" id="KW-0964">Secreted</keyword>
<dbReference type="STRING" id="409849.ENSPMGP00000025371"/>
<evidence type="ECO:0000256" key="1">
    <source>
        <dbReference type="ARBA" id="ARBA00004613"/>
    </source>
</evidence>
<dbReference type="InterPro" id="IPR013273">
    <property type="entry name" value="ADAMTS/ADAMTS-like"/>
</dbReference>
<dbReference type="SUPFAM" id="SSF50242">
    <property type="entry name" value="TIMP-like"/>
    <property type="match status" value="1"/>
</dbReference>
<dbReference type="Gene3D" id="2.60.120.830">
    <property type="match status" value="1"/>
</dbReference>
<organism evidence="6 7">
    <name type="scientific">Periophthalmus magnuspinnatus</name>
    <dbReference type="NCBI Taxonomy" id="409849"/>
    <lineage>
        <taxon>Eukaryota</taxon>
        <taxon>Metazoa</taxon>
        <taxon>Chordata</taxon>
        <taxon>Craniata</taxon>
        <taxon>Vertebrata</taxon>
        <taxon>Euteleostomi</taxon>
        <taxon>Actinopterygii</taxon>
        <taxon>Neopterygii</taxon>
        <taxon>Teleostei</taxon>
        <taxon>Neoteleostei</taxon>
        <taxon>Acanthomorphata</taxon>
        <taxon>Gobiaria</taxon>
        <taxon>Gobiiformes</taxon>
        <taxon>Gobioidei</taxon>
        <taxon>Gobiidae</taxon>
        <taxon>Oxudercinae</taxon>
        <taxon>Periophthalmus</taxon>
    </lineage>
</organism>
<dbReference type="PROSITE" id="PS50092">
    <property type="entry name" value="TSP1"/>
    <property type="match status" value="1"/>
</dbReference>
<dbReference type="InterPro" id="IPR008993">
    <property type="entry name" value="TIMP-like_OB-fold"/>
</dbReference>
<dbReference type="Gene3D" id="2.20.100.10">
    <property type="entry name" value="Thrombospondin type-1 (TSP1) repeat"/>
    <property type="match status" value="1"/>
</dbReference>
<dbReference type="Ensembl" id="ENSPMGT00000027018.1">
    <property type="protein sequence ID" value="ENSPMGP00000025371.1"/>
    <property type="gene ID" value="ENSPMGG00000020470.1"/>
</dbReference>
<evidence type="ECO:0000313" key="7">
    <source>
        <dbReference type="Proteomes" id="UP000261520"/>
    </source>
</evidence>
<dbReference type="GO" id="GO:0030198">
    <property type="term" value="P:extracellular matrix organization"/>
    <property type="evidence" value="ECO:0007669"/>
    <property type="project" value="InterPro"/>
</dbReference>
<evidence type="ECO:0000256" key="2">
    <source>
        <dbReference type="ARBA" id="ARBA00022525"/>
    </source>
</evidence>
<dbReference type="PRINTS" id="PR01857">
    <property type="entry name" value="ADAMTSFAMILY"/>
</dbReference>
<dbReference type="Pfam" id="PF05986">
    <property type="entry name" value="ADAMTS_spacer1"/>
    <property type="match status" value="1"/>
</dbReference>
<dbReference type="PANTHER" id="PTHR13723">
    <property type="entry name" value="ADAMTS A DISINTEGRIN AND METALLOPROTEASE WITH THROMBOSPONDIN MOTIFS PROTEASE"/>
    <property type="match status" value="1"/>
</dbReference>
<dbReference type="AlphaFoldDB" id="A0A3B4BA12"/>
<reference evidence="6" key="1">
    <citation type="submission" date="2025-08" db="UniProtKB">
        <authorList>
            <consortium name="Ensembl"/>
        </authorList>
    </citation>
    <scope>IDENTIFICATION</scope>
</reference>
<name>A0A3B4BA12_9GOBI</name>
<dbReference type="InterPro" id="IPR036383">
    <property type="entry name" value="TSP1_rpt_sf"/>
</dbReference>
<dbReference type="GO" id="GO:0004222">
    <property type="term" value="F:metalloendopeptidase activity"/>
    <property type="evidence" value="ECO:0007669"/>
    <property type="project" value="TreeGrafter"/>
</dbReference>
<keyword evidence="7" id="KW-1185">Reference proteome</keyword>
<feature type="domain" description="ADAMTS/ADAMTS-like Spacer 1" evidence="4">
    <location>
        <begin position="162"/>
        <end position="263"/>
    </location>
</feature>
<dbReference type="InterPro" id="IPR000884">
    <property type="entry name" value="TSP1_rpt"/>
</dbReference>